<dbReference type="InterPro" id="IPR022941">
    <property type="entry name" value="SRP54"/>
</dbReference>
<dbReference type="Pfam" id="PF02881">
    <property type="entry name" value="SRP54_N"/>
    <property type="match status" value="1"/>
</dbReference>
<dbReference type="SUPFAM" id="SSF52540">
    <property type="entry name" value="P-loop containing nucleoside triphosphate hydrolases"/>
    <property type="match status" value="1"/>
</dbReference>
<dbReference type="Proteomes" id="UP000605733">
    <property type="component" value="Unassembled WGS sequence"/>
</dbReference>
<dbReference type="InterPro" id="IPR036891">
    <property type="entry name" value="Signal_recog_part_SRP54_M_sf"/>
</dbReference>
<dbReference type="PANTHER" id="PTHR11564">
    <property type="entry name" value="SIGNAL RECOGNITION PARTICLE 54K PROTEIN SRP54"/>
    <property type="match status" value="1"/>
</dbReference>
<dbReference type="Gene3D" id="1.20.120.140">
    <property type="entry name" value="Signal recognition particle SRP54, nucleotide-binding domain"/>
    <property type="match status" value="1"/>
</dbReference>
<feature type="domain" description="SRP54-type proteins GTP-binding" evidence="10">
    <location>
        <begin position="268"/>
        <end position="281"/>
    </location>
</feature>
<dbReference type="InterPro" id="IPR013822">
    <property type="entry name" value="Signal_recog_particl_SRP54_hlx"/>
</dbReference>
<feature type="binding site" evidence="9">
    <location>
        <begin position="106"/>
        <end position="113"/>
    </location>
    <ligand>
        <name>GTP</name>
        <dbReference type="ChEBI" id="CHEBI:37565"/>
    </ligand>
</feature>
<evidence type="ECO:0000313" key="11">
    <source>
        <dbReference type="EMBL" id="GGG21802.1"/>
    </source>
</evidence>
<accession>A0ABQ1WB40</accession>
<dbReference type="InterPro" id="IPR027417">
    <property type="entry name" value="P-loop_NTPase"/>
</dbReference>
<keyword evidence="7 9" id="KW-0687">Ribonucleoprotein</keyword>
<dbReference type="InterPro" id="IPR003593">
    <property type="entry name" value="AAA+_ATPase"/>
</dbReference>
<comment type="catalytic activity">
    <reaction evidence="8 9">
        <text>GTP + H2O = GDP + phosphate + H(+)</text>
        <dbReference type="Rhea" id="RHEA:19669"/>
        <dbReference type="ChEBI" id="CHEBI:15377"/>
        <dbReference type="ChEBI" id="CHEBI:15378"/>
        <dbReference type="ChEBI" id="CHEBI:37565"/>
        <dbReference type="ChEBI" id="CHEBI:43474"/>
        <dbReference type="ChEBI" id="CHEBI:58189"/>
        <dbReference type="EC" id="3.6.5.4"/>
    </reaction>
</comment>
<keyword evidence="4 9" id="KW-0694">RNA-binding</keyword>
<keyword evidence="6 9" id="KW-0733">Signal recognition particle</keyword>
<comment type="caution">
    <text evidence="11">The sequence shown here is derived from an EMBL/GenBank/DDBJ whole genome shotgun (WGS) entry which is preliminary data.</text>
</comment>
<dbReference type="HAMAP" id="MF_00306">
    <property type="entry name" value="SRP54"/>
    <property type="match status" value="1"/>
</dbReference>
<dbReference type="Pfam" id="PF00448">
    <property type="entry name" value="SRP54"/>
    <property type="match status" value="1"/>
</dbReference>
<dbReference type="Gene3D" id="1.10.260.30">
    <property type="entry name" value="Signal recognition particle, SRP54 subunit, M-domain"/>
    <property type="match status" value="1"/>
</dbReference>
<comment type="similarity">
    <text evidence="1 9">Belongs to the GTP-binding SRP family. SRP54 subfamily.</text>
</comment>
<evidence type="ECO:0000256" key="2">
    <source>
        <dbReference type="ARBA" id="ARBA00022741"/>
    </source>
</evidence>
<keyword evidence="3 9" id="KW-0378">Hydrolase</keyword>
<dbReference type="RefSeq" id="WP_011710654.1">
    <property type="nucleotide sequence ID" value="NZ_BMIX01000001.1"/>
</dbReference>
<protein>
    <recommendedName>
        <fullName evidence="9">Signal recognition particle protein</fullName>
        <ecNumber evidence="9">3.6.5.4</ecNumber>
    </recommendedName>
    <alternativeName>
        <fullName evidence="9">Fifty-four homolog</fullName>
    </alternativeName>
</protein>
<evidence type="ECO:0000256" key="4">
    <source>
        <dbReference type="ARBA" id="ARBA00022884"/>
    </source>
</evidence>
<dbReference type="SMART" id="SM00962">
    <property type="entry name" value="SRP54"/>
    <property type="match status" value="1"/>
</dbReference>
<dbReference type="SUPFAM" id="SSF47446">
    <property type="entry name" value="Signal peptide-binding domain"/>
    <property type="match status" value="1"/>
</dbReference>
<feature type="binding site" evidence="9">
    <location>
        <begin position="247"/>
        <end position="250"/>
    </location>
    <ligand>
        <name>GTP</name>
        <dbReference type="ChEBI" id="CHEBI:37565"/>
    </ligand>
</feature>
<evidence type="ECO:0000256" key="8">
    <source>
        <dbReference type="ARBA" id="ARBA00048027"/>
    </source>
</evidence>
<sequence length="442" mass="48498">MFDNLSDKLDSAFHVLKGHGQITEINVAESLKEVRRALVDADVNYKIAKEFTNTVKERALGQDVLTTLKPGQLMVKLVKDELTELMGGEAEGINLSGDPSVILMSGLQGSGKTTFSGKLANFLKNKKTKKPLLVACDVYRPAAINQLHVVGEQVGVEVYSDEGNQDPVAISKDAIAYAKENGHNVVIIDTAGRLAVDEAMMTEISNIHEAIQPQETLFVVDSMTGQDAVNTAKTFNERLNFDGVILTKLDGDTRGGAAISIKSVVNKPIKFIGTGEKMDAIDIFYPSRMADRILGMGDVVSLVERAQEQYDEEEARKLQKKIAKNAFGFDDFLNQLQQIKKMGSMKDLMGMIPGAGKMLKDVDIDDDAFKGIEAIIHSMTPEERSEPKVINASRKKRIAKGSGTTVQEVNQLLKQFNQMGKMMKMMQGGGGRKMMQMMKGMQ</sequence>
<dbReference type="InterPro" id="IPR004780">
    <property type="entry name" value="SRP"/>
</dbReference>
<comment type="subcellular location">
    <subcellularLocation>
        <location evidence="9">Cytoplasm</location>
    </subcellularLocation>
    <text evidence="9">The SRP-RNC complex is targeted to the cytoplasmic membrane.</text>
</comment>
<dbReference type="CDD" id="cd18539">
    <property type="entry name" value="SRP_G"/>
    <property type="match status" value="1"/>
</dbReference>
<evidence type="ECO:0000256" key="7">
    <source>
        <dbReference type="ARBA" id="ARBA00023274"/>
    </source>
</evidence>
<name>A0ABQ1WB40_9FLAO</name>
<evidence type="ECO:0000313" key="12">
    <source>
        <dbReference type="Proteomes" id="UP000605733"/>
    </source>
</evidence>
<feature type="binding site" evidence="9">
    <location>
        <begin position="189"/>
        <end position="193"/>
    </location>
    <ligand>
        <name>GTP</name>
        <dbReference type="ChEBI" id="CHEBI:37565"/>
    </ligand>
</feature>
<comment type="function">
    <text evidence="9">Involved in targeting and insertion of nascent membrane proteins into the cytoplasmic membrane. Binds to the hydrophobic signal sequence of the ribosome-nascent chain (RNC) as it emerges from the ribosomes. The SRP-RNC complex is then targeted to the cytoplasmic membrane where it interacts with the SRP receptor FtsY.</text>
</comment>
<reference evidence="12" key="1">
    <citation type="journal article" date="2019" name="Int. J. Syst. Evol. Microbiol.">
        <title>The Global Catalogue of Microorganisms (GCM) 10K type strain sequencing project: providing services to taxonomists for standard genome sequencing and annotation.</title>
        <authorList>
            <consortium name="The Broad Institute Genomics Platform"/>
            <consortium name="The Broad Institute Genome Sequencing Center for Infectious Disease"/>
            <person name="Wu L."/>
            <person name="Ma J."/>
        </authorList>
    </citation>
    <scope>NUCLEOTIDE SEQUENCE [LARGE SCALE GENOMIC DNA]</scope>
    <source>
        <strain evidence="12">CGMCC 1.15422</strain>
    </source>
</reference>
<dbReference type="EC" id="3.6.5.4" evidence="9"/>
<evidence type="ECO:0000256" key="9">
    <source>
        <dbReference type="HAMAP-Rule" id="MF_00306"/>
    </source>
</evidence>
<dbReference type="InterPro" id="IPR042101">
    <property type="entry name" value="SRP54_N_sf"/>
</dbReference>
<evidence type="ECO:0000256" key="5">
    <source>
        <dbReference type="ARBA" id="ARBA00023134"/>
    </source>
</evidence>
<dbReference type="Pfam" id="PF02978">
    <property type="entry name" value="SRP_SPB"/>
    <property type="match status" value="1"/>
</dbReference>
<evidence type="ECO:0000259" key="10">
    <source>
        <dbReference type="PROSITE" id="PS00300"/>
    </source>
</evidence>
<dbReference type="PANTHER" id="PTHR11564:SF5">
    <property type="entry name" value="SIGNAL RECOGNITION PARTICLE SUBUNIT SRP54"/>
    <property type="match status" value="1"/>
</dbReference>
<keyword evidence="5 9" id="KW-0342">GTP-binding</keyword>
<proteinExistence type="inferred from homology"/>
<dbReference type="SMART" id="SM00382">
    <property type="entry name" value="AAA"/>
    <property type="match status" value="1"/>
</dbReference>
<evidence type="ECO:0000256" key="6">
    <source>
        <dbReference type="ARBA" id="ARBA00023135"/>
    </source>
</evidence>
<dbReference type="SMART" id="SM00963">
    <property type="entry name" value="SRP54_N"/>
    <property type="match status" value="1"/>
</dbReference>
<dbReference type="EMBL" id="BMIX01000001">
    <property type="protein sequence ID" value="GGG21802.1"/>
    <property type="molecule type" value="Genomic_DNA"/>
</dbReference>
<comment type="domain">
    <text evidence="9">Composed of three domains: the N-terminal N domain, which is responsible for interactions with the ribosome, the central G domain, which binds GTP, and the C-terminal M domain, which binds the RNA and the signal sequence of the RNC.</text>
</comment>
<dbReference type="NCBIfam" id="TIGR00959">
    <property type="entry name" value="ffh"/>
    <property type="match status" value="1"/>
</dbReference>
<gene>
    <name evidence="9 11" type="primary">ffh</name>
    <name evidence="11" type="ORF">GCM10011532_01050</name>
</gene>
<evidence type="ECO:0000256" key="1">
    <source>
        <dbReference type="ARBA" id="ARBA00005450"/>
    </source>
</evidence>
<evidence type="ECO:0000256" key="3">
    <source>
        <dbReference type="ARBA" id="ARBA00022801"/>
    </source>
</evidence>
<comment type="subunit">
    <text evidence="9">Part of the signal recognition particle protein translocation system, which is composed of SRP and FtsY.</text>
</comment>
<keyword evidence="12" id="KW-1185">Reference proteome</keyword>
<dbReference type="InterPro" id="IPR004125">
    <property type="entry name" value="Signal_recog_particle_SRP54_M"/>
</dbReference>
<dbReference type="PROSITE" id="PS00300">
    <property type="entry name" value="SRP54"/>
    <property type="match status" value="1"/>
</dbReference>
<dbReference type="InterPro" id="IPR000897">
    <property type="entry name" value="SRP54_GTPase_dom"/>
</dbReference>
<organism evidence="11 12">
    <name type="scientific">Christiangramia forsetii</name>
    <dbReference type="NCBI Taxonomy" id="411153"/>
    <lineage>
        <taxon>Bacteria</taxon>
        <taxon>Pseudomonadati</taxon>
        <taxon>Bacteroidota</taxon>
        <taxon>Flavobacteriia</taxon>
        <taxon>Flavobacteriales</taxon>
        <taxon>Flavobacteriaceae</taxon>
        <taxon>Christiangramia</taxon>
    </lineage>
</organism>
<keyword evidence="2 9" id="KW-0547">Nucleotide-binding</keyword>
<dbReference type="Gene3D" id="3.40.50.300">
    <property type="entry name" value="P-loop containing nucleotide triphosphate hydrolases"/>
    <property type="match status" value="1"/>
</dbReference>
<keyword evidence="9" id="KW-0963">Cytoplasm</keyword>